<reference evidence="1 2" key="1">
    <citation type="journal article" date="2012" name="J. Bacteriol.">
        <title>Complete genome sequence of strain 1860, a crenarchaeon of the genus pyrobaculum able to grow with various electron acceptors.</title>
        <authorList>
            <person name="Mardanov A.V."/>
            <person name="Gumerov V.M."/>
            <person name="Slobodkina G.B."/>
            <person name="Beletsky A.V."/>
            <person name="Bonch-Osmolovskaya E.A."/>
            <person name="Ravin N.V."/>
            <person name="Skryabin K.G."/>
        </authorList>
    </citation>
    <scope>NUCLEOTIDE SEQUENCE [LARGE SCALE GENOMIC DNA]</scope>
    <source>
        <strain evidence="1 2">1860</strain>
    </source>
</reference>
<evidence type="ECO:0000313" key="2">
    <source>
        <dbReference type="Proteomes" id="UP000005867"/>
    </source>
</evidence>
<dbReference type="PANTHER" id="PTHR34704:SF1">
    <property type="entry name" value="ATPASE"/>
    <property type="match status" value="1"/>
</dbReference>
<proteinExistence type="predicted"/>
<name>G7VC09_9CREN</name>
<dbReference type="KEGG" id="pyr:P186_1073"/>
<dbReference type="EMBL" id="CP003098">
    <property type="protein sequence ID" value="AET32509.1"/>
    <property type="molecule type" value="Genomic_DNA"/>
</dbReference>
<protein>
    <submittedName>
        <fullName evidence="1">ATPase</fullName>
    </submittedName>
</protein>
<dbReference type="AlphaFoldDB" id="G7VC09"/>
<dbReference type="InterPro" id="IPR027417">
    <property type="entry name" value="P-loop_NTPase"/>
</dbReference>
<dbReference type="PANTHER" id="PTHR34704">
    <property type="entry name" value="ATPASE"/>
    <property type="match status" value="1"/>
</dbReference>
<dbReference type="InterPro" id="IPR036390">
    <property type="entry name" value="WH_DNA-bd_sf"/>
</dbReference>
<gene>
    <name evidence="1" type="ORF">P186_1073</name>
</gene>
<dbReference type="SUPFAM" id="SSF46785">
    <property type="entry name" value="Winged helix' DNA-binding domain"/>
    <property type="match status" value="1"/>
</dbReference>
<dbReference type="eggNOG" id="arCOG03166">
    <property type="taxonomic scope" value="Archaea"/>
</dbReference>
<dbReference type="GeneID" id="11595329"/>
<dbReference type="OrthoDB" id="27974at2157"/>
<dbReference type="HOGENOM" id="CLU_671970_0_0_2"/>
<dbReference type="STRING" id="1104324.P186_1073"/>
<evidence type="ECO:0000313" key="1">
    <source>
        <dbReference type="EMBL" id="AET32509.1"/>
    </source>
</evidence>
<accession>G7VC09</accession>
<keyword evidence="2" id="KW-1185">Reference proteome</keyword>
<dbReference type="BioCyc" id="PSP1104324:GJSN-1048-MONOMER"/>
<dbReference type="SUPFAM" id="SSF52540">
    <property type="entry name" value="P-loop containing nucleoside triphosphate hydrolases"/>
    <property type="match status" value="1"/>
</dbReference>
<organism evidence="1 2">
    <name type="scientific">Pyrobaculum ferrireducens</name>
    <dbReference type="NCBI Taxonomy" id="1104324"/>
    <lineage>
        <taxon>Archaea</taxon>
        <taxon>Thermoproteota</taxon>
        <taxon>Thermoprotei</taxon>
        <taxon>Thermoproteales</taxon>
        <taxon>Thermoproteaceae</taxon>
        <taxon>Pyrobaculum</taxon>
    </lineage>
</organism>
<dbReference type="RefSeq" id="WP_014288337.1">
    <property type="nucleotide sequence ID" value="NC_016645.1"/>
</dbReference>
<dbReference type="Proteomes" id="UP000005867">
    <property type="component" value="Chromosome"/>
</dbReference>
<sequence length="396" mass="43996">MNILKRRECGRVAGAAGWLLVYGRRKVGKTFTLRNCARYDLYITVTRSGEALIGDDLWRLDEALREVVKTLKRGGSAVVDEFQRVPERYWDLVASAHPHGSLIISGSSFGMLRKIFDSRSPLLGLFDVYKMGLIKYADALAQLRDFQKAALWRDPWTISIVAHPREAEEKIYALYMSAMGLIGEVFTEEERTITKLYQVVLSALAEGEWNSAVVANYAAARGLDVTASTASAYLNRLVEMGLVEKIPIYGSKRSYHRISSTPLRLALYAEAKYHISEGRAPGPLPWGVELQFNIGELLAEAKGGQLAYLSHGDIDAVVITAEGAVGYEIKTGPISRQEARRAVEKIRRAGLPRAGLVSLAEEPPRDVADEAYGPQQLVEMAQSIFKTFTHGNFYQH</sequence>